<dbReference type="Pfam" id="PF00665">
    <property type="entry name" value="rve"/>
    <property type="match status" value="1"/>
</dbReference>
<dbReference type="NCBIfam" id="NF033516">
    <property type="entry name" value="transpos_IS3"/>
    <property type="match status" value="1"/>
</dbReference>
<dbReference type="Gene3D" id="3.30.420.10">
    <property type="entry name" value="Ribonuclease H-like superfamily/Ribonuclease H"/>
    <property type="match status" value="1"/>
</dbReference>
<dbReference type="RefSeq" id="WP_246117942.1">
    <property type="nucleotide sequence ID" value="NZ_CP036263.1"/>
</dbReference>
<evidence type="ECO:0000259" key="1">
    <source>
        <dbReference type="PROSITE" id="PS50994"/>
    </source>
</evidence>
<dbReference type="InterPro" id="IPR012337">
    <property type="entry name" value="RNaseH-like_sf"/>
</dbReference>
<dbReference type="PANTHER" id="PTHR46889:SF7">
    <property type="entry name" value="TRANSPOSASE FOR INSERTION SEQUENCE ELEMENT IS904"/>
    <property type="match status" value="1"/>
</dbReference>
<dbReference type="PROSITE" id="PS50994">
    <property type="entry name" value="INTEGRASE"/>
    <property type="match status" value="1"/>
</dbReference>
<name>A0A517MWB0_9BACT</name>
<gene>
    <name evidence="2" type="ORF">HG15A2_23770</name>
</gene>
<dbReference type="InterPro" id="IPR036397">
    <property type="entry name" value="RNaseH_sf"/>
</dbReference>
<dbReference type="Pfam" id="PF13276">
    <property type="entry name" value="HTH_21"/>
    <property type="match status" value="1"/>
</dbReference>
<accession>A0A517MWB0</accession>
<evidence type="ECO:0000313" key="3">
    <source>
        <dbReference type="Proteomes" id="UP000319852"/>
    </source>
</evidence>
<dbReference type="AlphaFoldDB" id="A0A517MWB0"/>
<protein>
    <submittedName>
        <fullName evidence="2">Integrase core domain protein</fullName>
    </submittedName>
</protein>
<dbReference type="InterPro" id="IPR001584">
    <property type="entry name" value="Integrase_cat-core"/>
</dbReference>
<organism evidence="2 3">
    <name type="scientific">Adhaeretor mobilis</name>
    <dbReference type="NCBI Taxonomy" id="1930276"/>
    <lineage>
        <taxon>Bacteria</taxon>
        <taxon>Pseudomonadati</taxon>
        <taxon>Planctomycetota</taxon>
        <taxon>Planctomycetia</taxon>
        <taxon>Pirellulales</taxon>
        <taxon>Lacipirellulaceae</taxon>
        <taxon>Adhaeretor</taxon>
    </lineage>
</organism>
<feature type="domain" description="Integrase catalytic" evidence="1">
    <location>
        <begin position="119"/>
        <end position="281"/>
    </location>
</feature>
<sequence>MIGVLSEEDFEVNHLCGALEVSRSAYYGWKTASPNLYEQLDQRLGPMIKDVFHQHRRRYGARRIACELQERGERCSRSKVRKIMDPMNLLAIQPKSFKPRTTQSNHRLGYNSNLLLEGIEMDRLNQVWVGDITYVALQSRFAYLALLMDLYSRKIVGWSFDENMEASLVIKSLKDAIGNRQPATGLIHHSDPGGQYAAKEYRAILSRAQMRQSMSRAGDCYDNAFMESCFGTLKTELEMATYQSYEEARREIQEYINYYNALRRHSSIDYLSPNRFETTCQT</sequence>
<dbReference type="SUPFAM" id="SSF53098">
    <property type="entry name" value="Ribonuclease H-like"/>
    <property type="match status" value="1"/>
</dbReference>
<proteinExistence type="predicted"/>
<dbReference type="PANTHER" id="PTHR46889">
    <property type="entry name" value="TRANSPOSASE INSF FOR INSERTION SEQUENCE IS3B-RELATED"/>
    <property type="match status" value="1"/>
</dbReference>
<dbReference type="InterPro" id="IPR025948">
    <property type="entry name" value="HTH-like_dom"/>
</dbReference>
<keyword evidence="3" id="KW-1185">Reference proteome</keyword>
<dbReference type="Pfam" id="PF13333">
    <property type="entry name" value="rve_2"/>
    <property type="match status" value="1"/>
</dbReference>
<dbReference type="Proteomes" id="UP000319852">
    <property type="component" value="Chromosome"/>
</dbReference>
<dbReference type="InterPro" id="IPR048020">
    <property type="entry name" value="Transpos_IS3"/>
</dbReference>
<dbReference type="KEGG" id="amob:HG15A2_23770"/>
<dbReference type="InterPro" id="IPR050900">
    <property type="entry name" value="Transposase_IS3/IS150/IS904"/>
</dbReference>
<dbReference type="GO" id="GO:0015074">
    <property type="term" value="P:DNA integration"/>
    <property type="evidence" value="ECO:0007669"/>
    <property type="project" value="InterPro"/>
</dbReference>
<dbReference type="GO" id="GO:0003676">
    <property type="term" value="F:nucleic acid binding"/>
    <property type="evidence" value="ECO:0007669"/>
    <property type="project" value="InterPro"/>
</dbReference>
<evidence type="ECO:0000313" key="2">
    <source>
        <dbReference type="EMBL" id="QDS99087.1"/>
    </source>
</evidence>
<reference evidence="2 3" key="1">
    <citation type="submission" date="2019-02" db="EMBL/GenBank/DDBJ databases">
        <title>Deep-cultivation of Planctomycetes and their phenomic and genomic characterization uncovers novel biology.</title>
        <authorList>
            <person name="Wiegand S."/>
            <person name="Jogler M."/>
            <person name="Boedeker C."/>
            <person name="Pinto D."/>
            <person name="Vollmers J."/>
            <person name="Rivas-Marin E."/>
            <person name="Kohn T."/>
            <person name="Peeters S.H."/>
            <person name="Heuer A."/>
            <person name="Rast P."/>
            <person name="Oberbeckmann S."/>
            <person name="Bunk B."/>
            <person name="Jeske O."/>
            <person name="Meyerdierks A."/>
            <person name="Storesund J.E."/>
            <person name="Kallscheuer N."/>
            <person name="Luecker S."/>
            <person name="Lage O.M."/>
            <person name="Pohl T."/>
            <person name="Merkel B.J."/>
            <person name="Hornburger P."/>
            <person name="Mueller R.-W."/>
            <person name="Bruemmer F."/>
            <person name="Labrenz M."/>
            <person name="Spormann A.M."/>
            <person name="Op den Camp H."/>
            <person name="Overmann J."/>
            <person name="Amann R."/>
            <person name="Jetten M.S.M."/>
            <person name="Mascher T."/>
            <person name="Medema M.H."/>
            <person name="Devos D.P."/>
            <person name="Kaster A.-K."/>
            <person name="Ovreas L."/>
            <person name="Rohde M."/>
            <person name="Galperin M.Y."/>
            <person name="Jogler C."/>
        </authorList>
    </citation>
    <scope>NUCLEOTIDE SEQUENCE [LARGE SCALE GENOMIC DNA]</scope>
    <source>
        <strain evidence="2 3">HG15A2</strain>
    </source>
</reference>
<dbReference type="EMBL" id="CP036263">
    <property type="protein sequence ID" value="QDS99087.1"/>
    <property type="molecule type" value="Genomic_DNA"/>
</dbReference>